<keyword evidence="3" id="KW-1185">Reference proteome</keyword>
<dbReference type="AlphaFoldDB" id="A0A101CYH9"/>
<gene>
    <name evidence="2" type="ORF">AVO45_01135</name>
</gene>
<dbReference type="InterPro" id="IPR008990">
    <property type="entry name" value="Elect_transpt_acc-like_dom_sf"/>
</dbReference>
<protein>
    <submittedName>
        <fullName evidence="2">Nitrile hydratase</fullName>
    </submittedName>
</protein>
<feature type="domain" description="Nitrile hydratase beta subunit-like N-terminal" evidence="1">
    <location>
        <begin position="9"/>
        <end position="93"/>
    </location>
</feature>
<dbReference type="InterPro" id="IPR023808">
    <property type="entry name" value="Nitrile_Hydratase_acc_put"/>
</dbReference>
<sequence>MSSCATHSAPEPVFEQPWHAQVFALTVALNEAGRFDWPDWTRRFSQTLRRNGLSRELDGGDDYFNAWLETLEEILVSGGTAEPAEVAAMRDAWEAAYLTTPHGEPVRLPQG</sequence>
<comment type="caution">
    <text evidence="2">The sequence shown here is derived from an EMBL/GenBank/DDBJ whole genome shotgun (WGS) entry which is preliminary data.</text>
</comment>
<dbReference type="Pfam" id="PF21006">
    <property type="entry name" value="NHase_beta_N"/>
    <property type="match status" value="1"/>
</dbReference>
<dbReference type="SUPFAM" id="SSF50090">
    <property type="entry name" value="Electron transport accessory proteins"/>
    <property type="match status" value="1"/>
</dbReference>
<dbReference type="InterPro" id="IPR049054">
    <property type="entry name" value="CN_hydtase_beta-like_N"/>
</dbReference>
<dbReference type="Gene3D" id="1.10.472.20">
    <property type="entry name" value="Nitrile hydratase, beta subunit"/>
    <property type="match status" value="1"/>
</dbReference>
<name>A0A101CYH9_9RHOB</name>
<reference evidence="2 3" key="1">
    <citation type="submission" date="2015-12" db="EMBL/GenBank/DDBJ databases">
        <authorList>
            <person name="Shamseldin A."/>
            <person name="Moawad H."/>
            <person name="Abd El-Rahim W.M."/>
            <person name="Sadowsky M.J."/>
        </authorList>
    </citation>
    <scope>NUCLEOTIDE SEQUENCE [LARGE SCALE GENOMIC DNA]</scope>
    <source>
        <strain evidence="2 3">ZGT118</strain>
    </source>
</reference>
<dbReference type="STRING" id="1685379.AVO45_01135"/>
<dbReference type="Proteomes" id="UP000053791">
    <property type="component" value="Unassembled WGS sequence"/>
</dbReference>
<dbReference type="NCBIfam" id="TIGR03889">
    <property type="entry name" value="nitrile_acc"/>
    <property type="match status" value="1"/>
</dbReference>
<dbReference type="InterPro" id="IPR042262">
    <property type="entry name" value="CN_hydtase_beta_C"/>
</dbReference>
<evidence type="ECO:0000313" key="3">
    <source>
        <dbReference type="Proteomes" id="UP000053791"/>
    </source>
</evidence>
<dbReference type="RefSeq" id="WP_068343543.1">
    <property type="nucleotide sequence ID" value="NZ_LQBQ01000001.1"/>
</dbReference>
<organism evidence="2 3">
    <name type="scientific">Ruegeria marisrubri</name>
    <dbReference type="NCBI Taxonomy" id="1685379"/>
    <lineage>
        <taxon>Bacteria</taxon>
        <taxon>Pseudomonadati</taxon>
        <taxon>Pseudomonadota</taxon>
        <taxon>Alphaproteobacteria</taxon>
        <taxon>Rhodobacterales</taxon>
        <taxon>Roseobacteraceae</taxon>
        <taxon>Ruegeria</taxon>
    </lineage>
</organism>
<dbReference type="OrthoDB" id="9811616at2"/>
<dbReference type="EMBL" id="LQBQ01000001">
    <property type="protein sequence ID" value="KUJ85625.1"/>
    <property type="molecule type" value="Genomic_DNA"/>
</dbReference>
<evidence type="ECO:0000259" key="1">
    <source>
        <dbReference type="Pfam" id="PF21006"/>
    </source>
</evidence>
<evidence type="ECO:0000313" key="2">
    <source>
        <dbReference type="EMBL" id="KUJ85625.1"/>
    </source>
</evidence>
<accession>A0A101CYH9</accession>
<proteinExistence type="predicted"/>